<keyword evidence="1" id="KW-0723">Serine/threonine-protein kinase</keyword>
<dbReference type="OrthoDB" id="2620581at2"/>
<dbReference type="SUPFAM" id="SSF55874">
    <property type="entry name" value="ATPase domain of HSP90 chaperone/DNA topoisomerase II/histidine kinase"/>
    <property type="match status" value="1"/>
</dbReference>
<accession>B0TE77</accession>
<protein>
    <submittedName>
        <fullName evidence="3">Anti-sigma regulatory factor (Serine/threonine protein kinase)</fullName>
    </submittedName>
</protein>
<keyword evidence="1" id="KW-0418">Kinase</keyword>
<name>B0TE77_HELMI</name>
<dbReference type="PANTHER" id="PTHR35526">
    <property type="entry name" value="ANTI-SIGMA-F FACTOR RSBW-RELATED"/>
    <property type="match status" value="1"/>
</dbReference>
<keyword evidence="4" id="KW-1185">Reference proteome</keyword>
<sequence length="139" mass="15444">MVAAIELIRFASSLAHVEAAVERVIGEVSTLPWEALDLDFIKLALIEALVNAVVHGNRENPEKEVTLRYAVGEDHFWVEISDQGDGFDPRKAASDPLSEAFDPLSETGRGLLLIRAAMDEVPFNEKGNTIRLAKYLRRE</sequence>
<dbReference type="Proteomes" id="UP000008550">
    <property type="component" value="Chromosome"/>
</dbReference>
<dbReference type="eggNOG" id="COG2172">
    <property type="taxonomic scope" value="Bacteria"/>
</dbReference>
<gene>
    <name evidence="3" type="ORF">HM1_1702</name>
</gene>
<evidence type="ECO:0000256" key="1">
    <source>
        <dbReference type="ARBA" id="ARBA00022527"/>
    </source>
</evidence>
<organism evidence="3 4">
    <name type="scientific">Heliobacterium modesticaldum (strain ATCC 51547 / Ice1)</name>
    <dbReference type="NCBI Taxonomy" id="498761"/>
    <lineage>
        <taxon>Bacteria</taxon>
        <taxon>Bacillati</taxon>
        <taxon>Bacillota</taxon>
        <taxon>Clostridia</taxon>
        <taxon>Eubacteriales</taxon>
        <taxon>Heliobacteriaceae</taxon>
        <taxon>Heliomicrobium</taxon>
    </lineage>
</organism>
<evidence type="ECO:0000259" key="2">
    <source>
        <dbReference type="Pfam" id="PF13581"/>
    </source>
</evidence>
<dbReference type="EMBL" id="CP000930">
    <property type="protein sequence ID" value="ABZ84272.1"/>
    <property type="molecule type" value="Genomic_DNA"/>
</dbReference>
<dbReference type="Pfam" id="PF13581">
    <property type="entry name" value="HATPase_c_2"/>
    <property type="match status" value="1"/>
</dbReference>
<dbReference type="CDD" id="cd16936">
    <property type="entry name" value="HATPase_RsbW-like"/>
    <property type="match status" value="1"/>
</dbReference>
<evidence type="ECO:0000313" key="3">
    <source>
        <dbReference type="EMBL" id="ABZ84272.1"/>
    </source>
</evidence>
<dbReference type="KEGG" id="hmo:HM1_1702"/>
<dbReference type="InterPro" id="IPR036890">
    <property type="entry name" value="HATPase_C_sf"/>
</dbReference>
<dbReference type="PANTHER" id="PTHR35526:SF3">
    <property type="entry name" value="ANTI-SIGMA-F FACTOR RSBW"/>
    <property type="match status" value="1"/>
</dbReference>
<dbReference type="HOGENOM" id="CLU_090336_11_2_9"/>
<reference evidence="3 4" key="1">
    <citation type="journal article" date="2008" name="J. Bacteriol.">
        <title>The genome of Heliobacterium modesticaldum, a phototrophic representative of the Firmicutes containing the simplest photosynthetic apparatus.</title>
        <authorList>
            <person name="Sattley W.M."/>
            <person name="Madigan M.T."/>
            <person name="Swingley W.D."/>
            <person name="Cheung P.C."/>
            <person name="Clocksin K.M."/>
            <person name="Conrad A.L."/>
            <person name="Dejesa L.C."/>
            <person name="Honchak B.M."/>
            <person name="Jung D.O."/>
            <person name="Karbach L.E."/>
            <person name="Kurdoglu A."/>
            <person name="Lahiri S."/>
            <person name="Mastrian S.D."/>
            <person name="Page L.E."/>
            <person name="Taylor H.L."/>
            <person name="Wang Z.T."/>
            <person name="Raymond J."/>
            <person name="Chen M."/>
            <person name="Blankenship R.E."/>
            <person name="Touchman J.W."/>
        </authorList>
    </citation>
    <scope>NUCLEOTIDE SEQUENCE [LARGE SCALE GENOMIC DNA]</scope>
    <source>
        <strain evidence="4">ATCC 51547 / Ice1</strain>
    </source>
</reference>
<dbReference type="GO" id="GO:0004674">
    <property type="term" value="F:protein serine/threonine kinase activity"/>
    <property type="evidence" value="ECO:0007669"/>
    <property type="project" value="UniProtKB-KW"/>
</dbReference>
<proteinExistence type="predicted"/>
<dbReference type="InterPro" id="IPR003594">
    <property type="entry name" value="HATPase_dom"/>
</dbReference>
<feature type="domain" description="Histidine kinase/HSP90-like ATPase" evidence="2">
    <location>
        <begin position="10"/>
        <end position="134"/>
    </location>
</feature>
<dbReference type="STRING" id="498761.HM1_1702"/>
<dbReference type="AlphaFoldDB" id="B0TE77"/>
<dbReference type="Gene3D" id="3.30.565.10">
    <property type="entry name" value="Histidine kinase-like ATPase, C-terminal domain"/>
    <property type="match status" value="1"/>
</dbReference>
<keyword evidence="1" id="KW-0808">Transferase</keyword>
<evidence type="ECO:0000313" key="4">
    <source>
        <dbReference type="Proteomes" id="UP000008550"/>
    </source>
</evidence>
<dbReference type="InterPro" id="IPR050267">
    <property type="entry name" value="Anti-sigma-factor_SerPK"/>
</dbReference>